<evidence type="ECO:0000313" key="10">
    <source>
        <dbReference type="EMBL" id="KAK9819807.1"/>
    </source>
</evidence>
<comment type="subcellular location">
    <subcellularLocation>
        <location evidence="1">Membrane</location>
        <topology evidence="1">Single-pass membrane protein</topology>
    </subcellularLocation>
</comment>
<name>A0AAW1QEH1_9CHLO</name>
<evidence type="ECO:0000256" key="1">
    <source>
        <dbReference type="ARBA" id="ARBA00004167"/>
    </source>
</evidence>
<gene>
    <name evidence="10" type="ORF">WJX72_002665</name>
</gene>
<dbReference type="InterPro" id="IPR000727">
    <property type="entry name" value="T_SNARE_dom"/>
</dbReference>
<evidence type="ECO:0000256" key="4">
    <source>
        <dbReference type="ARBA" id="ARBA00022927"/>
    </source>
</evidence>
<keyword evidence="2" id="KW-0813">Transport</keyword>
<dbReference type="Gene3D" id="1.20.5.110">
    <property type="match status" value="1"/>
</dbReference>
<organism evidence="10 11">
    <name type="scientific">[Myrmecia] bisecta</name>
    <dbReference type="NCBI Taxonomy" id="41462"/>
    <lineage>
        <taxon>Eukaryota</taxon>
        <taxon>Viridiplantae</taxon>
        <taxon>Chlorophyta</taxon>
        <taxon>core chlorophytes</taxon>
        <taxon>Trebouxiophyceae</taxon>
        <taxon>Trebouxiales</taxon>
        <taxon>Trebouxiaceae</taxon>
        <taxon>Myrmecia</taxon>
    </lineage>
</organism>
<proteinExistence type="predicted"/>
<reference evidence="10 11" key="1">
    <citation type="journal article" date="2024" name="Nat. Commun.">
        <title>Phylogenomics reveals the evolutionary origins of lichenization in chlorophyte algae.</title>
        <authorList>
            <person name="Puginier C."/>
            <person name="Libourel C."/>
            <person name="Otte J."/>
            <person name="Skaloud P."/>
            <person name="Haon M."/>
            <person name="Grisel S."/>
            <person name="Petersen M."/>
            <person name="Berrin J.G."/>
            <person name="Delaux P.M."/>
            <person name="Dal Grande F."/>
            <person name="Keller J."/>
        </authorList>
    </citation>
    <scope>NUCLEOTIDE SEQUENCE [LARGE SCALE GENOMIC DNA]</scope>
    <source>
        <strain evidence="10 11">SAG 2043</strain>
    </source>
</reference>
<evidence type="ECO:0000256" key="6">
    <source>
        <dbReference type="ARBA" id="ARBA00023136"/>
    </source>
</evidence>
<evidence type="ECO:0000256" key="3">
    <source>
        <dbReference type="ARBA" id="ARBA00022692"/>
    </source>
</evidence>
<dbReference type="PANTHER" id="PTHR12791">
    <property type="entry name" value="GOLGI SNARE BET1-RELATED"/>
    <property type="match status" value="1"/>
</dbReference>
<protein>
    <recommendedName>
        <fullName evidence="9">t-SNARE coiled-coil homology domain-containing protein</fullName>
    </recommendedName>
</protein>
<dbReference type="PROSITE" id="PS50192">
    <property type="entry name" value="T_SNARE"/>
    <property type="match status" value="1"/>
</dbReference>
<dbReference type="Proteomes" id="UP001489004">
    <property type="component" value="Unassembled WGS sequence"/>
</dbReference>
<dbReference type="GO" id="GO:0015031">
    <property type="term" value="P:protein transport"/>
    <property type="evidence" value="ECO:0007669"/>
    <property type="project" value="UniProtKB-KW"/>
</dbReference>
<dbReference type="SUPFAM" id="SSF58038">
    <property type="entry name" value="SNARE fusion complex"/>
    <property type="match status" value="1"/>
</dbReference>
<dbReference type="CDD" id="cd15841">
    <property type="entry name" value="SNARE_Qc"/>
    <property type="match status" value="1"/>
</dbReference>
<keyword evidence="6 8" id="KW-0472">Membrane</keyword>
<keyword evidence="4" id="KW-0653">Protein transport</keyword>
<evidence type="ECO:0000256" key="8">
    <source>
        <dbReference type="SAM" id="Phobius"/>
    </source>
</evidence>
<dbReference type="GO" id="GO:0012505">
    <property type="term" value="C:endomembrane system"/>
    <property type="evidence" value="ECO:0007669"/>
    <property type="project" value="UniProtKB-ARBA"/>
</dbReference>
<evidence type="ECO:0000313" key="11">
    <source>
        <dbReference type="Proteomes" id="UP001489004"/>
    </source>
</evidence>
<evidence type="ECO:0000256" key="7">
    <source>
        <dbReference type="SAM" id="MobiDB-lite"/>
    </source>
</evidence>
<comment type="caution">
    <text evidence="10">The sequence shown here is derived from an EMBL/GenBank/DDBJ whole genome shotgun (WGS) entry which is preliminary data.</text>
</comment>
<accession>A0AAW1QEH1</accession>
<keyword evidence="11" id="KW-1185">Reference proteome</keyword>
<sequence length="242" mass="27179">MPSGLRQDTDVWLKSYEDTKQLANEVVQLIQDRNVRYPTGGPDASRITAVARRKLGSLGTAVDNLRDLLEADEGTATTENEKNRRRDLVTALRARREQMLQSLKRDQNASNRSSLLESGKGSSAAVARETDRTADLDNRGILQMQQHVMREQDAELAELEKTVTSTRHIALTIDQELDLHTSLLGELDEDVEVSHSRLRAAQKRLRGVMKNSGNCKSMLLIVMLMVILTIVIVLGFKILRMF</sequence>
<dbReference type="GO" id="GO:0005737">
    <property type="term" value="C:cytoplasm"/>
    <property type="evidence" value="ECO:0007669"/>
    <property type="project" value="UniProtKB-ARBA"/>
</dbReference>
<dbReference type="GO" id="GO:0016020">
    <property type="term" value="C:membrane"/>
    <property type="evidence" value="ECO:0007669"/>
    <property type="project" value="UniProtKB-SubCell"/>
</dbReference>
<keyword evidence="3 8" id="KW-0812">Transmembrane</keyword>
<dbReference type="SMART" id="SM00397">
    <property type="entry name" value="t_SNARE"/>
    <property type="match status" value="1"/>
</dbReference>
<dbReference type="AlphaFoldDB" id="A0AAW1QEH1"/>
<feature type="domain" description="T-SNARE coiled-coil homology" evidence="9">
    <location>
        <begin position="146"/>
        <end position="208"/>
    </location>
</feature>
<feature type="region of interest" description="Disordered" evidence="7">
    <location>
        <begin position="101"/>
        <end position="130"/>
    </location>
</feature>
<keyword evidence="5 8" id="KW-1133">Transmembrane helix</keyword>
<evidence type="ECO:0000256" key="2">
    <source>
        <dbReference type="ARBA" id="ARBA00022448"/>
    </source>
</evidence>
<dbReference type="EMBL" id="JALJOR010000003">
    <property type="protein sequence ID" value="KAK9819807.1"/>
    <property type="molecule type" value="Genomic_DNA"/>
</dbReference>
<evidence type="ECO:0000256" key="5">
    <source>
        <dbReference type="ARBA" id="ARBA00022989"/>
    </source>
</evidence>
<evidence type="ECO:0000259" key="9">
    <source>
        <dbReference type="PROSITE" id="PS50192"/>
    </source>
</evidence>
<dbReference type="Pfam" id="PF05739">
    <property type="entry name" value="SNARE"/>
    <property type="match status" value="1"/>
</dbReference>
<feature type="transmembrane region" description="Helical" evidence="8">
    <location>
        <begin position="218"/>
        <end position="239"/>
    </location>
</feature>